<dbReference type="CDD" id="cd21037">
    <property type="entry name" value="MLKL_NTD"/>
    <property type="match status" value="1"/>
</dbReference>
<keyword evidence="3" id="KW-1185">Reference proteome</keyword>
<sequence>MNRISALFVRGRKAIRNFVKGSFGRLKLGANTGANTQDLLRTALTALHACSGAYPPLDGAVSALVAILEMSERITHSKKEARELARHSADLLKILAQAISGPGVVSEPMLASITSFESTLTEIQSELAKARLEDRSLFWRFAHLNRTQRTLRNINRRLDDASRKFTIGSAARSEAYVRQVLTLCKKIFVFQGIIVFFCASPVWQRRGAELNIFSASRFTFNHLINMLATDTRARGMSSNVHSPKF</sequence>
<dbReference type="AlphaFoldDB" id="A0A8H6XE53"/>
<evidence type="ECO:0000313" key="2">
    <source>
        <dbReference type="EMBL" id="KAF7338866.1"/>
    </source>
</evidence>
<evidence type="ECO:0000313" key="3">
    <source>
        <dbReference type="Proteomes" id="UP000623467"/>
    </source>
</evidence>
<protein>
    <submittedName>
        <fullName evidence="2">Uncharacterized protein</fullName>
    </submittedName>
</protein>
<dbReference type="InterPro" id="IPR036537">
    <property type="entry name" value="Adaptor_Cbl_N_dom_sf"/>
</dbReference>
<dbReference type="Proteomes" id="UP000623467">
    <property type="component" value="Unassembled WGS sequence"/>
</dbReference>
<proteinExistence type="predicted"/>
<dbReference type="OrthoDB" id="2991254at2759"/>
<comment type="caution">
    <text evidence="2">The sequence shown here is derived from an EMBL/GenBank/DDBJ whole genome shotgun (WGS) entry which is preliminary data.</text>
</comment>
<accession>A0A8H6XE53</accession>
<keyword evidence="1" id="KW-0175">Coiled coil</keyword>
<reference evidence="2" key="1">
    <citation type="submission" date="2020-05" db="EMBL/GenBank/DDBJ databases">
        <title>Mycena genomes resolve the evolution of fungal bioluminescence.</title>
        <authorList>
            <person name="Tsai I.J."/>
        </authorList>
    </citation>
    <scope>NUCLEOTIDE SEQUENCE</scope>
    <source>
        <strain evidence="2">160909Yilan</strain>
    </source>
</reference>
<dbReference type="InterPro" id="IPR059179">
    <property type="entry name" value="MLKL-like_MCAfunc"/>
</dbReference>
<gene>
    <name evidence="2" type="ORF">MSAN_02209700</name>
</gene>
<dbReference type="EMBL" id="JACAZH010000032">
    <property type="protein sequence ID" value="KAF7338866.1"/>
    <property type="molecule type" value="Genomic_DNA"/>
</dbReference>
<dbReference type="GO" id="GO:0007166">
    <property type="term" value="P:cell surface receptor signaling pathway"/>
    <property type="evidence" value="ECO:0007669"/>
    <property type="project" value="InterPro"/>
</dbReference>
<organism evidence="2 3">
    <name type="scientific">Mycena sanguinolenta</name>
    <dbReference type="NCBI Taxonomy" id="230812"/>
    <lineage>
        <taxon>Eukaryota</taxon>
        <taxon>Fungi</taxon>
        <taxon>Dikarya</taxon>
        <taxon>Basidiomycota</taxon>
        <taxon>Agaricomycotina</taxon>
        <taxon>Agaricomycetes</taxon>
        <taxon>Agaricomycetidae</taxon>
        <taxon>Agaricales</taxon>
        <taxon>Marasmiineae</taxon>
        <taxon>Mycenaceae</taxon>
        <taxon>Mycena</taxon>
    </lineage>
</organism>
<evidence type="ECO:0000256" key="1">
    <source>
        <dbReference type="SAM" id="Coils"/>
    </source>
</evidence>
<dbReference type="Gene3D" id="1.20.930.20">
    <property type="entry name" value="Adaptor protein Cbl, N-terminal domain"/>
    <property type="match status" value="1"/>
</dbReference>
<name>A0A8H6XE53_9AGAR</name>
<feature type="coiled-coil region" evidence="1">
    <location>
        <begin position="113"/>
        <end position="164"/>
    </location>
</feature>